<organism evidence="6">
    <name type="scientific">Streptantibioticus silvisoli</name>
    <dbReference type="NCBI Taxonomy" id="2705255"/>
    <lineage>
        <taxon>Bacteria</taxon>
        <taxon>Bacillati</taxon>
        <taxon>Actinomycetota</taxon>
        <taxon>Actinomycetes</taxon>
        <taxon>Kitasatosporales</taxon>
        <taxon>Streptomycetaceae</taxon>
        <taxon>Streptantibioticus</taxon>
    </lineage>
</organism>
<dbReference type="AlphaFoldDB" id="A0AA90H5A7"/>
<comment type="caution">
    <text evidence="6">The sequence shown here is derived from an EMBL/GenBank/DDBJ whole genome shotgun (WGS) entry which is preliminary data.</text>
</comment>
<evidence type="ECO:0000259" key="4">
    <source>
        <dbReference type="Pfam" id="PF00155"/>
    </source>
</evidence>
<dbReference type="PANTHER" id="PTHR43643">
    <property type="entry name" value="HISTIDINOL-PHOSPHATE AMINOTRANSFERASE 2"/>
    <property type="match status" value="1"/>
</dbReference>
<gene>
    <name evidence="5" type="ORF">POF43_031810</name>
    <name evidence="6" type="ORF">POF50_018075</name>
</gene>
<dbReference type="Gene3D" id="3.40.640.10">
    <property type="entry name" value="Type I PLP-dependent aspartate aminotransferase-like (Major domain)"/>
    <property type="match status" value="1"/>
</dbReference>
<dbReference type="InterPro" id="IPR004839">
    <property type="entry name" value="Aminotransferase_I/II_large"/>
</dbReference>
<evidence type="ECO:0000313" key="5">
    <source>
        <dbReference type="EMBL" id="MDI5967258.1"/>
    </source>
</evidence>
<evidence type="ECO:0000313" key="6">
    <source>
        <dbReference type="EMBL" id="MDI5971228.1"/>
    </source>
</evidence>
<dbReference type="CDD" id="cd00609">
    <property type="entry name" value="AAT_like"/>
    <property type="match status" value="1"/>
</dbReference>
<protein>
    <submittedName>
        <fullName evidence="6">Aminotransferase class I/II-fold pyridoxal phosphate-dependent enzyme</fullName>
    </submittedName>
</protein>
<keyword evidence="3" id="KW-0663">Pyridoxal phosphate</keyword>
<evidence type="ECO:0000256" key="3">
    <source>
        <dbReference type="ARBA" id="ARBA00022898"/>
    </source>
</evidence>
<dbReference type="EMBL" id="JABXJJ020000021">
    <property type="protein sequence ID" value="MDI5971228.1"/>
    <property type="molecule type" value="Genomic_DNA"/>
</dbReference>
<keyword evidence="1 6" id="KW-0032">Aminotransferase</keyword>
<dbReference type="SUPFAM" id="SSF53383">
    <property type="entry name" value="PLP-dependent transferases"/>
    <property type="match status" value="1"/>
</dbReference>
<evidence type="ECO:0000256" key="2">
    <source>
        <dbReference type="ARBA" id="ARBA00022679"/>
    </source>
</evidence>
<dbReference type="GO" id="GO:0030170">
    <property type="term" value="F:pyridoxal phosphate binding"/>
    <property type="evidence" value="ECO:0007669"/>
    <property type="project" value="InterPro"/>
</dbReference>
<dbReference type="Gene3D" id="3.90.1150.10">
    <property type="entry name" value="Aspartate Aminotransferase, domain 1"/>
    <property type="match status" value="1"/>
</dbReference>
<dbReference type="Proteomes" id="UP001156398">
    <property type="component" value="Unassembled WGS sequence"/>
</dbReference>
<evidence type="ECO:0000256" key="1">
    <source>
        <dbReference type="ARBA" id="ARBA00022576"/>
    </source>
</evidence>
<name>A0AA90H5A7_9ACTN</name>
<keyword evidence="7" id="KW-1185">Reference proteome</keyword>
<dbReference type="InterPro" id="IPR015421">
    <property type="entry name" value="PyrdxlP-dep_Trfase_major"/>
</dbReference>
<dbReference type="Pfam" id="PF00155">
    <property type="entry name" value="Aminotran_1_2"/>
    <property type="match status" value="1"/>
</dbReference>
<dbReference type="InterPro" id="IPR050106">
    <property type="entry name" value="HistidinolP_aminotransfase"/>
</dbReference>
<accession>A0AA90H5A7</accession>
<keyword evidence="2" id="KW-0808">Transferase</keyword>
<dbReference type="RefSeq" id="WP_271318290.1">
    <property type="nucleotide sequence ID" value="NZ_JAAGKO020000079.1"/>
</dbReference>
<reference evidence="6 7" key="1">
    <citation type="submission" date="2023-05" db="EMBL/GenBank/DDBJ databases">
        <title>Streptantibioticus silvisoli sp. nov., acidotolerant actinomycetes 1 from pine litter.</title>
        <authorList>
            <person name="Swiecimska M."/>
            <person name="Golinska P."/>
            <person name="Sangal V."/>
            <person name="Wachnowicz B."/>
            <person name="Goodfellow M."/>
        </authorList>
    </citation>
    <scope>NUCLEOTIDE SEQUENCE</scope>
    <source>
        <strain evidence="6">SL13</strain>
        <strain evidence="5 7">SL54</strain>
    </source>
</reference>
<dbReference type="InterPro" id="IPR015424">
    <property type="entry name" value="PyrdxlP-dep_Trfase"/>
</dbReference>
<dbReference type="PANTHER" id="PTHR43643:SF3">
    <property type="entry name" value="HISTIDINOL-PHOSPHATE AMINOTRANSFERASE"/>
    <property type="match status" value="1"/>
</dbReference>
<feature type="domain" description="Aminotransferase class I/classII large" evidence="4">
    <location>
        <begin position="27"/>
        <end position="334"/>
    </location>
</feature>
<proteinExistence type="predicted"/>
<dbReference type="InterPro" id="IPR015422">
    <property type="entry name" value="PyrdxlP-dep_Trfase_small"/>
</dbReference>
<evidence type="ECO:0000313" key="7">
    <source>
        <dbReference type="Proteomes" id="UP001156398"/>
    </source>
</evidence>
<sequence>MSHTDGWNRMQPAVSAGLPLHQMALNETYHPPLPGVLRAVADTASQAHLTLDAMGQGLERTIAEQVDVPVADVLVGPGSAGLLQQMIATHTGPGARLVHAWPSWEAYPMMAANAGCATVRVPLLDGVHDLDALADAAADGGGLLLVCNPNTPTGTAVGEQALRRMLDRLPAGVTVLIDEAYRAFSDDKTVAAGIDLYRDDERVCVVRTFSKSHGLLSLRVGYVVGHPRVLAPMRALQMFFRVSAVAQAAAVAALAEDAEIRRRCAETVVARERLRDVLLGQGWDVTPSQANFLWLPLTEGVERFTQFCADNGVLVCGKPGEGIRVTVSSPEANDAFAALAAAFRQGTADH</sequence>
<dbReference type="EMBL" id="JAAGKO020000079">
    <property type="protein sequence ID" value="MDI5967258.1"/>
    <property type="molecule type" value="Genomic_DNA"/>
</dbReference>
<dbReference type="GO" id="GO:0008483">
    <property type="term" value="F:transaminase activity"/>
    <property type="evidence" value="ECO:0007669"/>
    <property type="project" value="UniProtKB-KW"/>
</dbReference>